<accession>A0A2U1T0Y2</accession>
<name>A0A2U1T0Y2_9MICO</name>
<keyword evidence="4" id="KW-1185">Reference proteome</keyword>
<dbReference type="Proteomes" id="UP000244978">
    <property type="component" value="Unassembled WGS sequence"/>
</dbReference>
<organism evidence="3 4">
    <name type="scientific">Homoserinimonas hongtaonis</name>
    <dbReference type="NCBI Taxonomy" id="2079791"/>
    <lineage>
        <taxon>Bacteria</taxon>
        <taxon>Bacillati</taxon>
        <taxon>Actinomycetota</taxon>
        <taxon>Actinomycetes</taxon>
        <taxon>Micrococcales</taxon>
        <taxon>Microbacteriaceae</taxon>
        <taxon>Homoserinimonas</taxon>
    </lineage>
</organism>
<dbReference type="AlphaFoldDB" id="A0A2U1T0Y2"/>
<dbReference type="SUPFAM" id="SSF52266">
    <property type="entry name" value="SGNH hydrolase"/>
    <property type="match status" value="1"/>
</dbReference>
<dbReference type="CDD" id="cd00229">
    <property type="entry name" value="SGNH_hydrolase"/>
    <property type="match status" value="1"/>
</dbReference>
<gene>
    <name evidence="3" type="ORF">DF220_06490</name>
</gene>
<dbReference type="GO" id="GO:0004622">
    <property type="term" value="F:phosphatidylcholine lysophospholipase activity"/>
    <property type="evidence" value="ECO:0007669"/>
    <property type="project" value="TreeGrafter"/>
</dbReference>
<dbReference type="PANTHER" id="PTHR30383">
    <property type="entry name" value="THIOESTERASE 1/PROTEASE 1/LYSOPHOSPHOLIPASE L1"/>
    <property type="match status" value="1"/>
</dbReference>
<feature type="signal peptide" evidence="1">
    <location>
        <begin position="1"/>
        <end position="23"/>
    </location>
</feature>
<proteinExistence type="predicted"/>
<dbReference type="InterPro" id="IPR051532">
    <property type="entry name" value="Ester_Hydrolysis_Enzymes"/>
</dbReference>
<evidence type="ECO:0000259" key="2">
    <source>
        <dbReference type="Pfam" id="PF13472"/>
    </source>
</evidence>
<reference evidence="4" key="1">
    <citation type="submission" date="2018-04" db="EMBL/GenBank/DDBJ databases">
        <authorList>
            <person name="Liu S."/>
            <person name="Wang Z."/>
            <person name="Li J."/>
        </authorList>
    </citation>
    <scope>NUCLEOTIDE SEQUENCE [LARGE SCALE GENOMIC DNA]</scope>
    <source>
        <strain evidence="4">S1194</strain>
    </source>
</reference>
<comment type="caution">
    <text evidence="3">The sequence shown here is derived from an EMBL/GenBank/DDBJ whole genome shotgun (WGS) entry which is preliminary data.</text>
</comment>
<dbReference type="Pfam" id="PF13472">
    <property type="entry name" value="Lipase_GDSL_2"/>
    <property type="match status" value="1"/>
</dbReference>
<feature type="chain" id="PRO_5015619678" evidence="1">
    <location>
        <begin position="24"/>
        <end position="267"/>
    </location>
</feature>
<dbReference type="PANTHER" id="PTHR30383:SF5">
    <property type="entry name" value="SGNH HYDROLASE-TYPE ESTERASE DOMAIN-CONTAINING PROTEIN"/>
    <property type="match status" value="1"/>
</dbReference>
<protein>
    <submittedName>
        <fullName evidence="3">SGNH/GDSL hydrolase family protein</fullName>
    </submittedName>
</protein>
<evidence type="ECO:0000256" key="1">
    <source>
        <dbReference type="SAM" id="SignalP"/>
    </source>
</evidence>
<evidence type="ECO:0000313" key="3">
    <source>
        <dbReference type="EMBL" id="PWB97518.1"/>
    </source>
</evidence>
<dbReference type="InterPro" id="IPR036514">
    <property type="entry name" value="SGNH_hydro_sf"/>
</dbReference>
<dbReference type="InterPro" id="IPR013830">
    <property type="entry name" value="SGNH_hydro"/>
</dbReference>
<sequence length="267" mass="28941">MRIRTVGWAALATALVAAGGALATTLVQQRRIQGMERLAQTIPVNSKYWRDRAKKKGELLYVALGDSAAQGIGSSKPQRGYVGEIARMLRETTGRSVRVVNLSASGARLREAIEKQLPALAKLGVEPDVVTVGIGANDIGTWDPARFEREIEQFYSAIPAHSIVGNVPSFYVGRAQANVRVANELIAAAAQRHGLSVAPVHRETHRLGMLRYALNQVSQDFFHPNDRGYRAWINAFLPLVERRAVELVAQQAEREADAAAGGVGGLT</sequence>
<feature type="domain" description="SGNH hydrolase-type esterase" evidence="2">
    <location>
        <begin position="63"/>
        <end position="231"/>
    </location>
</feature>
<keyword evidence="3" id="KW-0378">Hydrolase</keyword>
<keyword evidence="1" id="KW-0732">Signal</keyword>
<evidence type="ECO:0000313" key="4">
    <source>
        <dbReference type="Proteomes" id="UP000244978"/>
    </source>
</evidence>
<dbReference type="EMBL" id="QEEX01000001">
    <property type="protein sequence ID" value="PWB97518.1"/>
    <property type="molecule type" value="Genomic_DNA"/>
</dbReference>
<dbReference type="RefSeq" id="WP_108997454.1">
    <property type="nucleotide sequence ID" value="NZ_QEEX01000001.1"/>
</dbReference>
<dbReference type="Gene3D" id="3.40.50.1110">
    <property type="entry name" value="SGNH hydrolase"/>
    <property type="match status" value="1"/>
</dbReference>